<sequence>MFGLWTNRGDPCRGRPTGTLCCHILPPPSATIALPSIIPTFGYNQPFSSPTATTTLDSPL</sequence>
<evidence type="ECO:0000313" key="2">
    <source>
        <dbReference type="Proteomes" id="UP000567179"/>
    </source>
</evidence>
<reference evidence="1 2" key="1">
    <citation type="journal article" date="2020" name="ISME J.">
        <title>Uncovering the hidden diversity of litter-decomposition mechanisms in mushroom-forming fungi.</title>
        <authorList>
            <person name="Floudas D."/>
            <person name="Bentzer J."/>
            <person name="Ahren D."/>
            <person name="Johansson T."/>
            <person name="Persson P."/>
            <person name="Tunlid A."/>
        </authorList>
    </citation>
    <scope>NUCLEOTIDE SEQUENCE [LARGE SCALE GENOMIC DNA]</scope>
    <source>
        <strain evidence="1 2">CBS 101986</strain>
    </source>
</reference>
<gene>
    <name evidence="1" type="ORF">D9619_007603</name>
</gene>
<dbReference type="Proteomes" id="UP000567179">
    <property type="component" value="Unassembled WGS sequence"/>
</dbReference>
<dbReference type="AlphaFoldDB" id="A0A8H5B1I8"/>
<dbReference type="EMBL" id="JAACJJ010000043">
    <property type="protein sequence ID" value="KAF5315019.1"/>
    <property type="molecule type" value="Genomic_DNA"/>
</dbReference>
<keyword evidence="2" id="KW-1185">Reference proteome</keyword>
<comment type="caution">
    <text evidence="1">The sequence shown here is derived from an EMBL/GenBank/DDBJ whole genome shotgun (WGS) entry which is preliminary data.</text>
</comment>
<organism evidence="1 2">
    <name type="scientific">Psilocybe cf. subviscida</name>
    <dbReference type="NCBI Taxonomy" id="2480587"/>
    <lineage>
        <taxon>Eukaryota</taxon>
        <taxon>Fungi</taxon>
        <taxon>Dikarya</taxon>
        <taxon>Basidiomycota</taxon>
        <taxon>Agaricomycotina</taxon>
        <taxon>Agaricomycetes</taxon>
        <taxon>Agaricomycetidae</taxon>
        <taxon>Agaricales</taxon>
        <taxon>Agaricineae</taxon>
        <taxon>Strophariaceae</taxon>
        <taxon>Psilocybe</taxon>
    </lineage>
</organism>
<evidence type="ECO:0000313" key="1">
    <source>
        <dbReference type="EMBL" id="KAF5315019.1"/>
    </source>
</evidence>
<name>A0A8H5B1I8_9AGAR</name>
<accession>A0A8H5B1I8</accession>
<proteinExistence type="predicted"/>
<protein>
    <submittedName>
        <fullName evidence="1">Uncharacterized protein</fullName>
    </submittedName>
</protein>